<keyword evidence="2" id="KW-1185">Reference proteome</keyword>
<organism evidence="1 2">
    <name type="scientific">Electrophorus voltai</name>
    <dbReference type="NCBI Taxonomy" id="2609070"/>
    <lineage>
        <taxon>Eukaryota</taxon>
        <taxon>Metazoa</taxon>
        <taxon>Chordata</taxon>
        <taxon>Craniata</taxon>
        <taxon>Vertebrata</taxon>
        <taxon>Euteleostomi</taxon>
        <taxon>Actinopterygii</taxon>
        <taxon>Neopterygii</taxon>
        <taxon>Teleostei</taxon>
        <taxon>Ostariophysi</taxon>
        <taxon>Gymnotiformes</taxon>
        <taxon>Gymnotoidei</taxon>
        <taxon>Gymnotidae</taxon>
        <taxon>Electrophorus</taxon>
    </lineage>
</organism>
<reference evidence="1" key="1">
    <citation type="submission" date="2023-03" db="EMBL/GenBank/DDBJ databases">
        <title>Electrophorus voltai genome.</title>
        <authorList>
            <person name="Bian C."/>
        </authorList>
    </citation>
    <scope>NUCLEOTIDE SEQUENCE</scope>
    <source>
        <strain evidence="1">CB-2022</strain>
        <tissue evidence="1">Muscle</tissue>
    </source>
</reference>
<comment type="caution">
    <text evidence="1">The sequence shown here is derived from an EMBL/GenBank/DDBJ whole genome shotgun (WGS) entry which is preliminary data.</text>
</comment>
<name>A0AAD8YZY8_9TELE</name>
<sequence length="161" mass="17508">MHSSKWQLMERCAAWLELASVVVRELEEESLQRGWLKATIVLGSLQSASRLPSRAGEVATLSASLDHATLPQLPEWAPFGSASHAPGPPTCPALPVGHFRFAHATSQSMARLAIHRASVKHVCEKCVKPCVGSGQTTAWAVTEIRDTDKDRADLNALILRH</sequence>
<proteinExistence type="predicted"/>
<evidence type="ECO:0000313" key="1">
    <source>
        <dbReference type="EMBL" id="KAK1790453.1"/>
    </source>
</evidence>
<gene>
    <name evidence="1" type="ORF">P4O66_014351</name>
</gene>
<protein>
    <submittedName>
        <fullName evidence="1">Uncharacterized protein</fullName>
    </submittedName>
</protein>
<dbReference type="Proteomes" id="UP001239994">
    <property type="component" value="Unassembled WGS sequence"/>
</dbReference>
<dbReference type="AlphaFoldDB" id="A0AAD8YZY8"/>
<dbReference type="EMBL" id="JAROKS010000021">
    <property type="protein sequence ID" value="KAK1790453.1"/>
    <property type="molecule type" value="Genomic_DNA"/>
</dbReference>
<accession>A0AAD8YZY8</accession>
<evidence type="ECO:0000313" key="2">
    <source>
        <dbReference type="Proteomes" id="UP001239994"/>
    </source>
</evidence>